<feature type="transmembrane region" description="Helical" evidence="7">
    <location>
        <begin position="144"/>
        <end position="165"/>
    </location>
</feature>
<evidence type="ECO:0000256" key="4">
    <source>
        <dbReference type="ARBA" id="ARBA00022692"/>
    </source>
</evidence>
<keyword evidence="6 7" id="KW-0472">Membrane</keyword>
<evidence type="ECO:0000256" key="8">
    <source>
        <dbReference type="SAM" id="MobiDB-lite"/>
    </source>
</evidence>
<dbReference type="GO" id="GO:0005886">
    <property type="term" value="C:plasma membrane"/>
    <property type="evidence" value="ECO:0007669"/>
    <property type="project" value="UniProtKB-SubCell"/>
</dbReference>
<dbReference type="Proteomes" id="UP000216451">
    <property type="component" value="Unassembled WGS sequence"/>
</dbReference>
<sequence length="303" mass="32383">MTEKFEPSSATAKLAESVLPNKDSQVSSSEKSKTMQKAKGKTAVRRKGKTGTRQSVGITSLQVAILVVFIGGWELGANHGIINKFLFSSPSAVVQILINQFRRGTLMDNVQVTLNETLVGYLIGAIGGSVLGLLLWFSKFIADVSMPFIAAIGSIPVLAVAPMLIIWFGTGFISKVVVAAFSCIVVALIQSYEGTEKVDNDQIELFRSFRASRLQMFTKLIVPASMPWLMVSLKLNVGFALIGAIVGEFISSNAGIGHMIVVAGASFEIGEVLAGVVLVMLLVLAFNLVLGAINGILRKRHLA</sequence>
<keyword evidence="3" id="KW-1003">Cell membrane</keyword>
<proteinExistence type="inferred from homology"/>
<feature type="domain" description="ABC transmembrane type-1" evidence="9">
    <location>
        <begin position="106"/>
        <end position="290"/>
    </location>
</feature>
<feature type="region of interest" description="Disordered" evidence="8">
    <location>
        <begin position="1"/>
        <end position="51"/>
    </location>
</feature>
<keyword evidence="11" id="KW-1185">Reference proteome</keyword>
<dbReference type="CDD" id="cd06261">
    <property type="entry name" value="TM_PBP2"/>
    <property type="match status" value="1"/>
</dbReference>
<dbReference type="Gene3D" id="1.10.3720.10">
    <property type="entry name" value="MetI-like"/>
    <property type="match status" value="1"/>
</dbReference>
<dbReference type="SUPFAM" id="SSF161098">
    <property type="entry name" value="MetI-like"/>
    <property type="match status" value="1"/>
</dbReference>
<evidence type="ECO:0000313" key="11">
    <source>
        <dbReference type="Proteomes" id="UP000216451"/>
    </source>
</evidence>
<reference evidence="10 11" key="1">
    <citation type="journal article" date="2017" name="BMC Genomics">
        <title>Comparative genomic and phylogenomic analyses of the Bifidobacteriaceae family.</title>
        <authorList>
            <person name="Lugli G.A."/>
            <person name="Milani C."/>
            <person name="Turroni F."/>
            <person name="Duranti S."/>
            <person name="Mancabelli L."/>
            <person name="Mangifesta M."/>
            <person name="Ferrario C."/>
            <person name="Modesto M."/>
            <person name="Mattarelli P."/>
            <person name="Jiri K."/>
            <person name="van Sinderen D."/>
            <person name="Ventura M."/>
        </authorList>
    </citation>
    <scope>NUCLEOTIDE SEQUENCE [LARGE SCALE GENOMIC DNA]</scope>
    <source>
        <strain evidence="10 11">LMG 28769</strain>
    </source>
</reference>
<evidence type="ECO:0000256" key="3">
    <source>
        <dbReference type="ARBA" id="ARBA00022475"/>
    </source>
</evidence>
<evidence type="ECO:0000256" key="2">
    <source>
        <dbReference type="ARBA" id="ARBA00022448"/>
    </source>
</evidence>
<comment type="similarity">
    <text evidence="7">Belongs to the binding-protein-dependent transport system permease family.</text>
</comment>
<dbReference type="GO" id="GO:0055085">
    <property type="term" value="P:transmembrane transport"/>
    <property type="evidence" value="ECO:0007669"/>
    <property type="project" value="InterPro"/>
</dbReference>
<evidence type="ECO:0000256" key="7">
    <source>
        <dbReference type="RuleBase" id="RU363032"/>
    </source>
</evidence>
<evidence type="ECO:0000256" key="6">
    <source>
        <dbReference type="ARBA" id="ARBA00023136"/>
    </source>
</evidence>
<dbReference type="InterPro" id="IPR035906">
    <property type="entry name" value="MetI-like_sf"/>
</dbReference>
<evidence type="ECO:0000313" key="10">
    <source>
        <dbReference type="EMBL" id="OZG68471.1"/>
    </source>
</evidence>
<evidence type="ECO:0000256" key="1">
    <source>
        <dbReference type="ARBA" id="ARBA00004651"/>
    </source>
</evidence>
<dbReference type="Pfam" id="PF00528">
    <property type="entry name" value="BPD_transp_1"/>
    <property type="match status" value="1"/>
</dbReference>
<feature type="compositionally biased region" description="Basic residues" evidence="8">
    <location>
        <begin position="34"/>
        <end position="50"/>
    </location>
</feature>
<keyword evidence="2 7" id="KW-0813">Transport</keyword>
<organism evidence="10 11">
    <name type="scientific">Bifidobacterium aquikefiri</name>
    <dbReference type="NCBI Taxonomy" id="1653207"/>
    <lineage>
        <taxon>Bacteria</taxon>
        <taxon>Bacillati</taxon>
        <taxon>Actinomycetota</taxon>
        <taxon>Actinomycetes</taxon>
        <taxon>Bifidobacteriales</taxon>
        <taxon>Bifidobacteriaceae</taxon>
        <taxon>Bifidobacterium</taxon>
    </lineage>
</organism>
<dbReference type="PANTHER" id="PTHR30151:SF19">
    <property type="entry name" value="ABC TRANSPORTER PERMEASE"/>
    <property type="match status" value="1"/>
</dbReference>
<dbReference type="PANTHER" id="PTHR30151">
    <property type="entry name" value="ALKANE SULFONATE ABC TRANSPORTER-RELATED, MEMBRANE SUBUNIT"/>
    <property type="match status" value="1"/>
</dbReference>
<comment type="caution">
    <text evidence="10">The sequence shown here is derived from an EMBL/GenBank/DDBJ whole genome shotgun (WGS) entry which is preliminary data.</text>
</comment>
<comment type="subcellular location">
    <subcellularLocation>
        <location evidence="1 7">Cell membrane</location>
        <topology evidence="1 7">Multi-pass membrane protein</topology>
    </subcellularLocation>
</comment>
<dbReference type="AlphaFoldDB" id="A0A261GAL1"/>
<feature type="transmembrane region" description="Helical" evidence="7">
    <location>
        <begin position="272"/>
        <end position="297"/>
    </location>
</feature>
<name>A0A261GAL1_9BIFI</name>
<feature type="transmembrane region" description="Helical" evidence="7">
    <location>
        <begin position="238"/>
        <end position="260"/>
    </location>
</feature>
<evidence type="ECO:0000256" key="5">
    <source>
        <dbReference type="ARBA" id="ARBA00022989"/>
    </source>
</evidence>
<accession>A0A261GAL1</accession>
<protein>
    <submittedName>
        <fullName evidence="10">ABC transporter permease</fullName>
    </submittedName>
</protein>
<dbReference type="RefSeq" id="WP_094692346.1">
    <property type="nucleotide sequence ID" value="NZ_CALENZ010000002.1"/>
</dbReference>
<keyword evidence="4 7" id="KW-0812">Transmembrane</keyword>
<dbReference type="EMBL" id="MWXA01000002">
    <property type="protein sequence ID" value="OZG68471.1"/>
    <property type="molecule type" value="Genomic_DNA"/>
</dbReference>
<evidence type="ECO:0000259" key="9">
    <source>
        <dbReference type="PROSITE" id="PS50928"/>
    </source>
</evidence>
<keyword evidence="5 7" id="KW-1133">Transmembrane helix</keyword>
<feature type="transmembrane region" description="Helical" evidence="7">
    <location>
        <begin position="172"/>
        <end position="192"/>
    </location>
</feature>
<dbReference type="OrthoDB" id="9796361at2"/>
<feature type="transmembrane region" description="Helical" evidence="7">
    <location>
        <begin position="55"/>
        <end position="75"/>
    </location>
</feature>
<gene>
    <name evidence="10" type="ORF">BAQU_0289</name>
</gene>
<feature type="transmembrane region" description="Helical" evidence="7">
    <location>
        <begin position="118"/>
        <end position="138"/>
    </location>
</feature>
<dbReference type="PROSITE" id="PS50928">
    <property type="entry name" value="ABC_TM1"/>
    <property type="match status" value="1"/>
</dbReference>
<dbReference type="InterPro" id="IPR000515">
    <property type="entry name" value="MetI-like"/>
</dbReference>